<dbReference type="Proteomes" id="UP000287156">
    <property type="component" value="Unassembled WGS sequence"/>
</dbReference>
<protein>
    <submittedName>
        <fullName evidence="1">Uncharacterized protein</fullName>
    </submittedName>
</protein>
<accession>A0A429XZG2</accession>
<evidence type="ECO:0000313" key="1">
    <source>
        <dbReference type="EMBL" id="RST74178.1"/>
    </source>
</evidence>
<dbReference type="AlphaFoldDB" id="A0A429XZG2"/>
<dbReference type="RefSeq" id="WP_126050578.1">
    <property type="nucleotide sequence ID" value="NZ_QYTV02000004.1"/>
</dbReference>
<evidence type="ECO:0000313" key="2">
    <source>
        <dbReference type="Proteomes" id="UP000287156"/>
    </source>
</evidence>
<name>A0A429XZG2_9BACI</name>
<sequence length="71" mass="8201">MDDKGSNDISLQELLQLLYEKGYSEEITLNELIEDAGAMMRMMLRTHHLDTACRMIPQVDKEMEINSIVND</sequence>
<gene>
    <name evidence="1" type="ORF">D4T97_010890</name>
</gene>
<dbReference type="EMBL" id="QYTV02000004">
    <property type="protein sequence ID" value="RST74178.1"/>
    <property type="molecule type" value="Genomic_DNA"/>
</dbReference>
<proteinExistence type="predicted"/>
<reference evidence="1" key="1">
    <citation type="submission" date="2018-12" db="EMBL/GenBank/DDBJ databases">
        <authorList>
            <person name="Sun L."/>
            <person name="Chen Z."/>
        </authorList>
    </citation>
    <scope>NUCLEOTIDE SEQUENCE [LARGE SCALE GENOMIC DNA]</scope>
    <source>
        <strain evidence="1">3-2-2</strain>
    </source>
</reference>
<organism evidence="1 2">
    <name type="scientific">Siminovitchia acidinfaciens</name>
    <dbReference type="NCBI Taxonomy" id="2321395"/>
    <lineage>
        <taxon>Bacteria</taxon>
        <taxon>Bacillati</taxon>
        <taxon>Bacillota</taxon>
        <taxon>Bacilli</taxon>
        <taxon>Bacillales</taxon>
        <taxon>Bacillaceae</taxon>
        <taxon>Siminovitchia</taxon>
    </lineage>
</organism>
<keyword evidence="2" id="KW-1185">Reference proteome</keyword>
<comment type="caution">
    <text evidence="1">The sequence shown here is derived from an EMBL/GenBank/DDBJ whole genome shotgun (WGS) entry which is preliminary data.</text>
</comment>